<keyword evidence="3" id="KW-0547">Nucleotide-binding</keyword>
<gene>
    <name evidence="7" type="ORF">GCM10010411_09720</name>
</gene>
<evidence type="ECO:0000256" key="2">
    <source>
        <dbReference type="ARBA" id="ARBA00022448"/>
    </source>
</evidence>
<dbReference type="PANTHER" id="PTHR42711:SF17">
    <property type="entry name" value="ABC TRANSPORTER ATP-BINDING PROTEIN"/>
    <property type="match status" value="1"/>
</dbReference>
<dbReference type="PANTHER" id="PTHR42711">
    <property type="entry name" value="ABC TRANSPORTER ATP-BINDING PROTEIN"/>
    <property type="match status" value="1"/>
</dbReference>
<comment type="subcellular location">
    <subcellularLocation>
        <location evidence="1">Cell membrane</location>
        <topology evidence="1">Peripheral membrane protein</topology>
    </subcellularLocation>
</comment>
<keyword evidence="2" id="KW-0813">Transport</keyword>
<keyword evidence="5" id="KW-0046">Antibiotic resistance</keyword>
<dbReference type="Pfam" id="PF00005">
    <property type="entry name" value="ABC_tran"/>
    <property type="match status" value="1"/>
</dbReference>
<keyword evidence="8" id="KW-1185">Reference proteome</keyword>
<dbReference type="PROSITE" id="PS50893">
    <property type="entry name" value="ABC_TRANSPORTER_2"/>
    <property type="match status" value="1"/>
</dbReference>
<feature type="domain" description="ABC transporter" evidence="6">
    <location>
        <begin position="7"/>
        <end position="232"/>
    </location>
</feature>
<dbReference type="InterPro" id="IPR027417">
    <property type="entry name" value="P-loop_NTPase"/>
</dbReference>
<dbReference type="RefSeq" id="WP_344538014.1">
    <property type="nucleotide sequence ID" value="NZ_BAAATD010000001.1"/>
</dbReference>
<dbReference type="EMBL" id="BAAATD010000001">
    <property type="protein sequence ID" value="GAA2579236.1"/>
    <property type="molecule type" value="Genomic_DNA"/>
</dbReference>
<evidence type="ECO:0000313" key="8">
    <source>
        <dbReference type="Proteomes" id="UP001501509"/>
    </source>
</evidence>
<dbReference type="CDD" id="cd03230">
    <property type="entry name" value="ABC_DR_subfamily_A"/>
    <property type="match status" value="1"/>
</dbReference>
<evidence type="ECO:0000259" key="6">
    <source>
        <dbReference type="PROSITE" id="PS50893"/>
    </source>
</evidence>
<dbReference type="InterPro" id="IPR017871">
    <property type="entry name" value="ABC_transporter-like_CS"/>
</dbReference>
<reference evidence="7 8" key="1">
    <citation type="journal article" date="2019" name="Int. J. Syst. Evol. Microbiol.">
        <title>The Global Catalogue of Microorganisms (GCM) 10K type strain sequencing project: providing services to taxonomists for standard genome sequencing and annotation.</title>
        <authorList>
            <consortium name="The Broad Institute Genomics Platform"/>
            <consortium name="The Broad Institute Genome Sequencing Center for Infectious Disease"/>
            <person name="Wu L."/>
            <person name="Ma J."/>
        </authorList>
    </citation>
    <scope>NUCLEOTIDE SEQUENCE [LARGE SCALE GENOMIC DNA]</scope>
    <source>
        <strain evidence="7 8">JCM 6833</strain>
    </source>
</reference>
<name>A0ABN3PFC9_9ACTN</name>
<comment type="caution">
    <text evidence="7">The sequence shown here is derived from an EMBL/GenBank/DDBJ whole genome shotgun (WGS) entry which is preliminary data.</text>
</comment>
<proteinExistence type="predicted"/>
<evidence type="ECO:0000256" key="1">
    <source>
        <dbReference type="ARBA" id="ARBA00004202"/>
    </source>
</evidence>
<dbReference type="Gene3D" id="3.40.50.300">
    <property type="entry name" value="P-loop containing nucleotide triphosphate hydrolases"/>
    <property type="match status" value="1"/>
</dbReference>
<protein>
    <submittedName>
        <fullName evidence="7">ABC transporter ATP-binding protein</fullName>
    </submittedName>
</protein>
<dbReference type="SUPFAM" id="SSF52540">
    <property type="entry name" value="P-loop containing nucleoside triphosphate hydrolases"/>
    <property type="match status" value="1"/>
</dbReference>
<dbReference type="InterPro" id="IPR003593">
    <property type="entry name" value="AAA+_ATPase"/>
</dbReference>
<dbReference type="PROSITE" id="PS00211">
    <property type="entry name" value="ABC_TRANSPORTER_1"/>
    <property type="match status" value="1"/>
</dbReference>
<dbReference type="InterPro" id="IPR003439">
    <property type="entry name" value="ABC_transporter-like_ATP-bd"/>
</dbReference>
<organism evidence="7 8">
    <name type="scientific">Actinomadura fulvescens</name>
    <dbReference type="NCBI Taxonomy" id="46160"/>
    <lineage>
        <taxon>Bacteria</taxon>
        <taxon>Bacillati</taxon>
        <taxon>Actinomycetota</taxon>
        <taxon>Actinomycetes</taxon>
        <taxon>Streptosporangiales</taxon>
        <taxon>Thermomonosporaceae</taxon>
        <taxon>Actinomadura</taxon>
    </lineage>
</organism>
<evidence type="ECO:0000256" key="3">
    <source>
        <dbReference type="ARBA" id="ARBA00022741"/>
    </source>
</evidence>
<dbReference type="Proteomes" id="UP001501509">
    <property type="component" value="Unassembled WGS sequence"/>
</dbReference>
<dbReference type="InterPro" id="IPR050763">
    <property type="entry name" value="ABC_transporter_ATP-binding"/>
</dbReference>
<evidence type="ECO:0000256" key="4">
    <source>
        <dbReference type="ARBA" id="ARBA00022840"/>
    </source>
</evidence>
<dbReference type="SMART" id="SM00382">
    <property type="entry name" value="AAA"/>
    <property type="match status" value="1"/>
</dbReference>
<dbReference type="GO" id="GO:0005524">
    <property type="term" value="F:ATP binding"/>
    <property type="evidence" value="ECO:0007669"/>
    <property type="project" value="UniProtKB-KW"/>
</dbReference>
<sequence length="309" mass="33716">MQTKQAIQVSELRQRYGDFEAVGGISFEVAEGELFALLGTNGAGKTTTLETLEGFREAGSGTVRVLGHDPYRDRRVVRPQLGIMLQEAGFFADLTVAETVGQWRRFTPSPRGGDEVLAMVGLRGKAEVRTRQLSGGQKRRLDLALALLGRPRVLFLDEPTTGMDPEARHATWKIVQELVAGGTTVLLTTHYLEEAEHLADRLAIMHRGRIEVAGTVAEVVAGQGDRITFRVPERVQVADLPALRGAVADIVIDGGRAVAGYRVQGLQGALYDLLRWAEDHRLELDGLQARSASLEDVFLRTAATPEGTR</sequence>
<evidence type="ECO:0000313" key="7">
    <source>
        <dbReference type="EMBL" id="GAA2579236.1"/>
    </source>
</evidence>
<keyword evidence="4 7" id="KW-0067">ATP-binding</keyword>
<accession>A0ABN3PFC9</accession>
<evidence type="ECO:0000256" key="5">
    <source>
        <dbReference type="ARBA" id="ARBA00023251"/>
    </source>
</evidence>